<sequence>MSEYLNVKLRGVATRDDDVNWCKIPISFVHNYIMTRTCFGLVVYDYVLKSCADYKTEPLEFNYNDHMLFVKACSGEVSDYTLSNTTLMSYFDRMLLKYTIPVDVFCSDEPNLDVDETPDTDAEEWCSRYSLKCPTLVAKNLRRYLAADAKYDFMSEYLNVKLRGVATRDDDVNWCKIPISFVHNYIMTRTCFGLVVYDYVLKSCAAYKTEPLEFNYNDQMLFVKACSGEVSDYTLSNTTLMSYFDRMLLKYTIPVDVFCSDEMSNYVIHLKKLDASVKVISWSVTSTRIHTERCLMSIHPTLFMIANAVRSADESSPSALLAKFKQLRFNMMMAKCNISSSISDVDKIVENNVQVLRKYCDGDCLPQLIDHVRNKRNSHVTEHRLRKPVQALTNNSTLKRKTIVNDEHSVVLSNKCQLPKKRRLLVL</sequence>
<dbReference type="EMBL" id="AJ312694">
    <property type="protein sequence ID" value="CAC84468.1"/>
    <property type="molecule type" value="Genomic_DNA"/>
</dbReference>
<accession>Q8JJY0</accession>
<organismHost>
    <name type="scientific">Spodoptera frugiperda</name>
    <name type="common">Fall armyworm</name>
    <dbReference type="NCBI Taxonomy" id="7108"/>
</organismHost>
<proteinExistence type="predicted"/>
<organism evidence="1">
    <name type="scientific">Spodoptera frugiperda ascovirus 1a</name>
    <name type="common">SfAV-1a</name>
    <dbReference type="NCBI Taxonomy" id="113370"/>
    <lineage>
        <taxon>Viruses</taxon>
        <taxon>Varidnaviria</taxon>
        <taxon>Bamfordvirae</taxon>
        <taxon>Nucleocytoviricota</taxon>
        <taxon>Megaviricetes</taxon>
        <taxon>Pimascovirales</taxon>
        <taxon>Pimascovirales incertae sedis</taxon>
        <taxon>Ascoviridae</taxon>
        <taxon>Ascovirus</taxon>
        <taxon>Ascovirus sfav1a</taxon>
    </lineage>
</organism>
<evidence type="ECO:0000313" key="1">
    <source>
        <dbReference type="EMBL" id="CAC84468.1"/>
    </source>
</evidence>
<reference evidence="1" key="1">
    <citation type="journal article" date="2003" name="J. Gen. Virol.">
        <title>Evidence for the evolution of ascoviruses from iridoviruses.</title>
        <authorList>
            <person name="Stasiak K."/>
            <person name="Renault S."/>
            <person name="Demattei M.V."/>
            <person name="Bigot Y."/>
            <person name="Federici B.A."/>
        </authorList>
    </citation>
    <scope>NUCLEOTIDE SEQUENCE</scope>
    <source>
        <strain evidence="1">a</strain>
    </source>
</reference>
<name>Q8JJY0_SFAVA</name>
<protein>
    <submittedName>
        <fullName evidence="1">Uncharacterized protein</fullName>
    </submittedName>
</protein>